<dbReference type="GO" id="GO:0016151">
    <property type="term" value="F:nickel cation binding"/>
    <property type="evidence" value="ECO:0007669"/>
    <property type="project" value="UniProtKB-UniRule"/>
</dbReference>
<dbReference type="EMBL" id="DTBD01000023">
    <property type="protein sequence ID" value="HGQ64233.1"/>
    <property type="molecule type" value="Genomic_DNA"/>
</dbReference>
<accession>A0A7C4JKS6</accession>
<gene>
    <name evidence="4" type="primary">larC</name>
    <name evidence="4" type="ORF">ENU08_03215</name>
    <name evidence="3" type="ORF">ENU41_03960</name>
</gene>
<name>A0A7C4JKS6_9CREN</name>
<evidence type="ECO:0000313" key="3">
    <source>
        <dbReference type="EMBL" id="HGQ35817.1"/>
    </source>
</evidence>
<comment type="caution">
    <text evidence="4">The sequence shown here is derived from an EMBL/GenBank/DDBJ whole genome shotgun (WGS) entry which is preliminary data.</text>
</comment>
<dbReference type="GO" id="GO:0016829">
    <property type="term" value="F:lyase activity"/>
    <property type="evidence" value="ECO:0007669"/>
    <property type="project" value="UniProtKB-UniRule"/>
</dbReference>
<dbReference type="NCBIfam" id="TIGR00299">
    <property type="entry name" value="nickel pincer cofactor biosynthesis protein LarC"/>
    <property type="match status" value="1"/>
</dbReference>
<dbReference type="PANTHER" id="PTHR36566:SF1">
    <property type="entry name" value="PYRIDINIUM-3,5-BISTHIOCARBOXYLIC ACID MONONUCLEOTIDE NICKEL INSERTION PROTEIN"/>
    <property type="match status" value="1"/>
</dbReference>
<evidence type="ECO:0000313" key="4">
    <source>
        <dbReference type="EMBL" id="HGQ64233.1"/>
    </source>
</evidence>
<protein>
    <recommendedName>
        <fullName evidence="2">Putative nickel insertion protein</fullName>
    </recommendedName>
</protein>
<organism evidence="4">
    <name type="scientific">Ignisphaera aggregans</name>
    <dbReference type="NCBI Taxonomy" id="334771"/>
    <lineage>
        <taxon>Archaea</taxon>
        <taxon>Thermoproteota</taxon>
        <taxon>Thermoprotei</taxon>
        <taxon>Desulfurococcales</taxon>
        <taxon>Desulfurococcaceae</taxon>
        <taxon>Ignisphaera</taxon>
    </lineage>
</organism>
<proteinExistence type="inferred from homology"/>
<dbReference type="EMBL" id="DTCK01000022">
    <property type="protein sequence ID" value="HGQ35817.1"/>
    <property type="molecule type" value="Genomic_DNA"/>
</dbReference>
<dbReference type="AlphaFoldDB" id="A0A7C4JKS6"/>
<reference evidence="4" key="1">
    <citation type="journal article" date="2020" name="mSystems">
        <title>Genome- and Community-Level Interaction Insights into Carbon Utilization and Element Cycling Functions of Hydrothermarchaeota in Hydrothermal Sediment.</title>
        <authorList>
            <person name="Zhou Z."/>
            <person name="Liu Y."/>
            <person name="Xu W."/>
            <person name="Pan J."/>
            <person name="Luo Z.H."/>
            <person name="Li M."/>
        </authorList>
    </citation>
    <scope>NUCLEOTIDE SEQUENCE [LARGE SCALE GENOMIC DNA]</scope>
    <source>
        <strain evidence="4">SpSt-637</strain>
        <strain evidence="3">SpSt-667</strain>
    </source>
</reference>
<dbReference type="Gene3D" id="3.10.20.300">
    <property type="entry name" value="mk0293 like domain"/>
    <property type="match status" value="1"/>
</dbReference>
<dbReference type="Gene3D" id="3.30.70.1380">
    <property type="entry name" value="Transcriptional regulatory protein pf0864 domain like"/>
    <property type="match status" value="1"/>
</dbReference>
<evidence type="ECO:0000256" key="1">
    <source>
        <dbReference type="ARBA" id="ARBA00022596"/>
    </source>
</evidence>
<evidence type="ECO:0000256" key="2">
    <source>
        <dbReference type="HAMAP-Rule" id="MF_01074"/>
    </source>
</evidence>
<keyword evidence="1 2" id="KW-0533">Nickel</keyword>
<dbReference type="Pfam" id="PF01969">
    <property type="entry name" value="Ni_insertion"/>
    <property type="match status" value="1"/>
</dbReference>
<sequence length="410" mass="44506">MKVLVVDPSIAGISGDMLLSAFVALGFQPQNIMEVAKAVEKIIPWVKRVDVEVAEVRRHGVRAWRTGVHIDEEKKCRKGIEVINAVENIAKFLSLSDRASKIALNAANLLIEAEAEVHGEGIEDVDLCEISSADTVIDLIGVAYALQELNLLEADVYGLPIAIGGGTIKFSHGRITAPAPVVVEIAKKKNLAIIGGPVEEELATPTGVALYATIVKHIVGFYPSIRVTSVGYGAGSKDLEGMPNILRLIVGETPGEYTLDNVVVLETDIDDVSGEILGYVGEKLISLGALDVGFIPRIGKKGRPSITLRVLARTSNSEELIDAIVRETGTLGVRVFNVTRYIVPYRYFEVVSVYVNDKRYDVKVKISKTSSGKIVAVKPEYEDLKKISTETGVPIKKLIDEVMKKLSYEV</sequence>
<keyword evidence="2" id="KW-0456">Lyase</keyword>
<dbReference type="PANTHER" id="PTHR36566">
    <property type="entry name" value="NICKEL INSERTION PROTEIN-RELATED"/>
    <property type="match status" value="1"/>
</dbReference>
<dbReference type="InterPro" id="IPR002822">
    <property type="entry name" value="Ni_insertion"/>
</dbReference>
<comment type="similarity">
    <text evidence="2">Belongs to the LarC family.</text>
</comment>
<dbReference type="HAMAP" id="MF_01074">
    <property type="entry name" value="LarC"/>
    <property type="match status" value="1"/>
</dbReference>